<evidence type="ECO:0000256" key="2">
    <source>
        <dbReference type="ARBA" id="ARBA00023052"/>
    </source>
</evidence>
<gene>
    <name evidence="7" type="ORF">CKO21_14485</name>
</gene>
<feature type="domain" description="Thiamine pyrophosphate enzyme central" evidence="4">
    <location>
        <begin position="194"/>
        <end position="328"/>
    </location>
</feature>
<feature type="domain" description="Thiamine pyrophosphate enzyme N-terminal TPP-binding" evidence="6">
    <location>
        <begin position="7"/>
        <end position="121"/>
    </location>
</feature>
<name>A0A934QJV2_9PROT</name>
<dbReference type="FunFam" id="3.40.50.970:FF:000007">
    <property type="entry name" value="Acetolactate synthase"/>
    <property type="match status" value="1"/>
</dbReference>
<keyword evidence="2 3" id="KW-0786">Thiamine pyrophosphate</keyword>
<dbReference type="Gene3D" id="3.40.50.970">
    <property type="match status" value="2"/>
</dbReference>
<accession>A0A934QJV2</accession>
<dbReference type="NCBIfam" id="NF006052">
    <property type="entry name" value="PRK08199.1"/>
    <property type="match status" value="1"/>
</dbReference>
<protein>
    <submittedName>
        <fullName evidence="7">Thiamine pyrophosphate-binding protein</fullName>
    </submittedName>
</protein>
<organism evidence="7 8">
    <name type="scientific">Rhodovibrio salinarum</name>
    <dbReference type="NCBI Taxonomy" id="1087"/>
    <lineage>
        <taxon>Bacteria</taxon>
        <taxon>Pseudomonadati</taxon>
        <taxon>Pseudomonadota</taxon>
        <taxon>Alphaproteobacteria</taxon>
        <taxon>Rhodospirillales</taxon>
        <taxon>Rhodovibrionaceae</taxon>
        <taxon>Rhodovibrio</taxon>
    </lineage>
</organism>
<feature type="domain" description="Thiamine pyrophosphate enzyme TPP-binding" evidence="5">
    <location>
        <begin position="391"/>
        <end position="537"/>
    </location>
</feature>
<evidence type="ECO:0000259" key="6">
    <source>
        <dbReference type="Pfam" id="PF02776"/>
    </source>
</evidence>
<reference evidence="7" key="1">
    <citation type="submission" date="2017-08" db="EMBL/GenBank/DDBJ databases">
        <authorList>
            <person name="Imhoff J.F."/>
            <person name="Rahn T."/>
            <person name="Kuenzel S."/>
            <person name="Neulinger S.C."/>
        </authorList>
    </citation>
    <scope>NUCLEOTIDE SEQUENCE</scope>
    <source>
        <strain evidence="7">DSM 9154</strain>
    </source>
</reference>
<proteinExistence type="inferred from homology"/>
<evidence type="ECO:0000313" key="8">
    <source>
        <dbReference type="Proteomes" id="UP000778970"/>
    </source>
</evidence>
<dbReference type="GO" id="GO:0005948">
    <property type="term" value="C:acetolactate synthase complex"/>
    <property type="evidence" value="ECO:0007669"/>
    <property type="project" value="TreeGrafter"/>
</dbReference>
<dbReference type="PANTHER" id="PTHR18968">
    <property type="entry name" value="THIAMINE PYROPHOSPHATE ENZYMES"/>
    <property type="match status" value="1"/>
</dbReference>
<evidence type="ECO:0000313" key="7">
    <source>
        <dbReference type="EMBL" id="MBK1698453.1"/>
    </source>
</evidence>
<evidence type="ECO:0000256" key="3">
    <source>
        <dbReference type="RuleBase" id="RU362132"/>
    </source>
</evidence>
<evidence type="ECO:0000259" key="4">
    <source>
        <dbReference type="Pfam" id="PF00205"/>
    </source>
</evidence>
<dbReference type="InterPro" id="IPR045229">
    <property type="entry name" value="TPP_enz"/>
</dbReference>
<dbReference type="InterPro" id="IPR012000">
    <property type="entry name" value="Thiamin_PyroP_enz_cen_dom"/>
</dbReference>
<dbReference type="InterPro" id="IPR029061">
    <property type="entry name" value="THDP-binding"/>
</dbReference>
<keyword evidence="8" id="KW-1185">Reference proteome</keyword>
<dbReference type="Pfam" id="PF00205">
    <property type="entry name" value="TPP_enzyme_M"/>
    <property type="match status" value="1"/>
</dbReference>
<dbReference type="EMBL" id="NRRE01000027">
    <property type="protein sequence ID" value="MBK1698453.1"/>
    <property type="molecule type" value="Genomic_DNA"/>
</dbReference>
<dbReference type="GO" id="GO:0003984">
    <property type="term" value="F:acetolactate synthase activity"/>
    <property type="evidence" value="ECO:0007669"/>
    <property type="project" value="TreeGrafter"/>
</dbReference>
<dbReference type="Gene3D" id="3.40.50.1220">
    <property type="entry name" value="TPP-binding domain"/>
    <property type="match status" value="1"/>
</dbReference>
<dbReference type="InterPro" id="IPR029035">
    <property type="entry name" value="DHS-like_NAD/FAD-binding_dom"/>
</dbReference>
<dbReference type="GO" id="GO:0030976">
    <property type="term" value="F:thiamine pyrophosphate binding"/>
    <property type="evidence" value="ECO:0007669"/>
    <property type="project" value="InterPro"/>
</dbReference>
<dbReference type="GO" id="GO:0000287">
    <property type="term" value="F:magnesium ion binding"/>
    <property type="evidence" value="ECO:0007669"/>
    <property type="project" value="InterPro"/>
</dbReference>
<dbReference type="InterPro" id="IPR000399">
    <property type="entry name" value="TPP-bd_CS"/>
</dbReference>
<reference evidence="7" key="2">
    <citation type="journal article" date="2020" name="Microorganisms">
        <title>Osmotic Adaptation and Compatible Solute Biosynthesis of Phototrophic Bacteria as Revealed from Genome Analyses.</title>
        <authorList>
            <person name="Imhoff J.F."/>
            <person name="Rahn T."/>
            <person name="Kunzel S."/>
            <person name="Keller A."/>
            <person name="Neulinger S.C."/>
        </authorList>
    </citation>
    <scope>NUCLEOTIDE SEQUENCE</scope>
    <source>
        <strain evidence="7">DSM 9154</strain>
    </source>
</reference>
<evidence type="ECO:0000259" key="5">
    <source>
        <dbReference type="Pfam" id="PF02775"/>
    </source>
</evidence>
<dbReference type="GO" id="GO:0009097">
    <property type="term" value="P:isoleucine biosynthetic process"/>
    <property type="evidence" value="ECO:0007669"/>
    <property type="project" value="TreeGrafter"/>
</dbReference>
<dbReference type="Proteomes" id="UP000778970">
    <property type="component" value="Unassembled WGS sequence"/>
</dbReference>
<dbReference type="GO" id="GO:0009099">
    <property type="term" value="P:L-valine biosynthetic process"/>
    <property type="evidence" value="ECO:0007669"/>
    <property type="project" value="TreeGrafter"/>
</dbReference>
<dbReference type="Pfam" id="PF02775">
    <property type="entry name" value="TPP_enzyme_C"/>
    <property type="match status" value="1"/>
</dbReference>
<dbReference type="CDD" id="cd00568">
    <property type="entry name" value="TPP_enzymes"/>
    <property type="match status" value="1"/>
</dbReference>
<dbReference type="PROSITE" id="PS00187">
    <property type="entry name" value="TPP_ENZYMES"/>
    <property type="match status" value="1"/>
</dbReference>
<sequence length="557" mass="59273">MGQGEPRTGGQVLVDQLALQGVERVFCVPGESYLAALDALHDTPQIDLTVCRQEGGAAMMADAHAKLTGKPGVCFVTRGPGATNAASGVHVAFQDSTPMVLLIGQVGRPMRDREAFQEIDFRRMYGELAKWVAQVDDPARLPEYLSRAFHTAQQGRPGPVVLALPEDVLSERVETPDAGPVRPAVGRPGAAEMAELRDRLSRAERPLAILGGGGWSADAKTDFEAFAQANDLPVACAFRCQDYFDNRHPCYAGDVGLGVNPALARRVREADLLLVVGARMGEATTGGYALIDVPTPKQTLVHVHPGAEELGRVYQPALAIQAATGAFAAAARALAPLNAPPYTGVREAARQDYLDWTAPPVAKASTGTVDMAQAIADLRERLPDDAVICNGAGNYAAWLHRYYRYRSYRSQLAPTSGSMGYGVPAAVAAKLAAPDRPVIAFAGDGCFQMTGQELGTAMQYGAGIVVIVVNNSSYATIRMHQERQYPHRVTGTDLRNPDFAALARAYGAHGELVSDQASFAPAVERALNAGGPALIEVRTDLEQISPAKTIAELRAGR</sequence>
<dbReference type="InterPro" id="IPR011766">
    <property type="entry name" value="TPP_enzyme_TPP-bd"/>
</dbReference>
<dbReference type="RefSeq" id="WP_027288444.1">
    <property type="nucleotide sequence ID" value="NZ_NRRE01000027.1"/>
</dbReference>
<dbReference type="SUPFAM" id="SSF52518">
    <property type="entry name" value="Thiamin diphosphate-binding fold (THDP-binding)"/>
    <property type="match status" value="2"/>
</dbReference>
<dbReference type="Pfam" id="PF02776">
    <property type="entry name" value="TPP_enzyme_N"/>
    <property type="match status" value="1"/>
</dbReference>
<comment type="similarity">
    <text evidence="1 3">Belongs to the TPP enzyme family.</text>
</comment>
<dbReference type="InterPro" id="IPR012001">
    <property type="entry name" value="Thiamin_PyroP_enz_TPP-bd_dom"/>
</dbReference>
<dbReference type="GO" id="GO:0050660">
    <property type="term" value="F:flavin adenine dinucleotide binding"/>
    <property type="evidence" value="ECO:0007669"/>
    <property type="project" value="TreeGrafter"/>
</dbReference>
<dbReference type="PANTHER" id="PTHR18968:SF120">
    <property type="entry name" value="ACETOLACTATE SYNTHASE LARGE SUBUNIT"/>
    <property type="match status" value="1"/>
</dbReference>
<dbReference type="CDD" id="cd07035">
    <property type="entry name" value="TPP_PYR_POX_like"/>
    <property type="match status" value="1"/>
</dbReference>
<dbReference type="AlphaFoldDB" id="A0A934QJV2"/>
<evidence type="ECO:0000256" key="1">
    <source>
        <dbReference type="ARBA" id="ARBA00007812"/>
    </source>
</evidence>
<comment type="caution">
    <text evidence="7">The sequence shown here is derived from an EMBL/GenBank/DDBJ whole genome shotgun (WGS) entry which is preliminary data.</text>
</comment>
<dbReference type="SUPFAM" id="SSF52467">
    <property type="entry name" value="DHS-like NAD/FAD-binding domain"/>
    <property type="match status" value="1"/>
</dbReference>